<dbReference type="STRING" id="1073574.GOARA_019_00030"/>
<accession>G7GYP6</accession>
<evidence type="ECO:0008006" key="3">
    <source>
        <dbReference type="Google" id="ProtNLM"/>
    </source>
</evidence>
<dbReference type="Proteomes" id="UP000035088">
    <property type="component" value="Unassembled WGS sequence"/>
</dbReference>
<organism evidence="1 2">
    <name type="scientific">Gordonia araii NBRC 100433</name>
    <dbReference type="NCBI Taxonomy" id="1073574"/>
    <lineage>
        <taxon>Bacteria</taxon>
        <taxon>Bacillati</taxon>
        <taxon>Actinomycetota</taxon>
        <taxon>Actinomycetes</taxon>
        <taxon>Mycobacteriales</taxon>
        <taxon>Gordoniaceae</taxon>
        <taxon>Gordonia</taxon>
    </lineage>
</organism>
<dbReference type="OrthoDB" id="4505385at2"/>
<reference evidence="1 2" key="1">
    <citation type="submission" date="2011-11" db="EMBL/GenBank/DDBJ databases">
        <title>Whole genome shotgun sequence of Gordonia araii NBRC 100433.</title>
        <authorList>
            <person name="Yoshida Y."/>
            <person name="Hosoyama A."/>
            <person name="Tsuchikane K."/>
            <person name="Katsumata H."/>
            <person name="Yamazaki S."/>
            <person name="Fujita N."/>
        </authorList>
    </citation>
    <scope>NUCLEOTIDE SEQUENCE [LARGE SCALE GENOMIC DNA]</scope>
    <source>
        <strain evidence="1 2">NBRC 100433</strain>
    </source>
</reference>
<evidence type="ECO:0000313" key="2">
    <source>
        <dbReference type="Proteomes" id="UP000035088"/>
    </source>
</evidence>
<comment type="caution">
    <text evidence="1">The sequence shown here is derived from an EMBL/GenBank/DDBJ whole genome shotgun (WGS) entry which is preliminary data.</text>
</comment>
<proteinExistence type="predicted"/>
<sequence length="240" mass="26893">MQEFDQAQLEAVFANYDGGVPSFYDLSTGDPSRLPESWEVVAASGDPEERKQAAFAQWNADFLGQLPRFAAAKEEALIDVRVIDVPDDDHPWMMYAFECIGGDLGVWTGFSPTTFGDNDPPFFDALPPSVQTFLRTVHAGFAAEDSESFGLTPPQYMMTFAEWMDFPEGIPDWENLFTWDCCDIVDSRRLVRVTGIPSDVDLFVSPDLEVGQAIRNNGVELTLGRLFDELDQLMAVRLER</sequence>
<evidence type="ECO:0000313" key="1">
    <source>
        <dbReference type="EMBL" id="GAB08721.1"/>
    </source>
</evidence>
<dbReference type="AlphaFoldDB" id="G7GYP6"/>
<keyword evidence="2" id="KW-1185">Reference proteome</keyword>
<protein>
    <recommendedName>
        <fullName evidence="3">Knr4/Smi1-like domain-containing protein</fullName>
    </recommendedName>
</protein>
<name>G7GYP6_9ACTN</name>
<gene>
    <name evidence="1" type="ORF">GOARA_019_00030</name>
</gene>
<dbReference type="EMBL" id="BAEE01000019">
    <property type="protein sequence ID" value="GAB08721.1"/>
    <property type="molecule type" value="Genomic_DNA"/>
</dbReference>
<dbReference type="RefSeq" id="WP_007320798.1">
    <property type="nucleotide sequence ID" value="NZ_BAEE01000019.1"/>
</dbReference>